<evidence type="ECO:0000256" key="3">
    <source>
        <dbReference type="ARBA" id="ARBA00023315"/>
    </source>
</evidence>
<reference evidence="6" key="1">
    <citation type="journal article" date="2019" name="Int. J. Syst. Evol. Microbiol.">
        <title>The Global Catalogue of Microorganisms (GCM) 10K type strain sequencing project: providing services to taxonomists for standard genome sequencing and annotation.</title>
        <authorList>
            <consortium name="The Broad Institute Genomics Platform"/>
            <consortium name="The Broad Institute Genome Sequencing Center for Infectious Disease"/>
            <person name="Wu L."/>
            <person name="Ma J."/>
        </authorList>
    </citation>
    <scope>NUCLEOTIDE SEQUENCE [LARGE SCALE GENOMIC DNA]</scope>
    <source>
        <strain evidence="6">CCM 8725</strain>
    </source>
</reference>
<evidence type="ECO:0000256" key="4">
    <source>
        <dbReference type="RuleBase" id="RU365031"/>
    </source>
</evidence>
<dbReference type="SUPFAM" id="SSF110710">
    <property type="entry name" value="TTHA0583/YokD-like"/>
    <property type="match status" value="1"/>
</dbReference>
<evidence type="ECO:0000256" key="2">
    <source>
        <dbReference type="ARBA" id="ARBA00022679"/>
    </source>
</evidence>
<name>A0ABW5FEN1_9BACL</name>
<dbReference type="Pfam" id="PF02522">
    <property type="entry name" value="Antibiotic_NAT"/>
    <property type="match status" value="1"/>
</dbReference>
<dbReference type="RefSeq" id="WP_209992132.1">
    <property type="nucleotide sequence ID" value="NZ_JBHSVQ010000001.1"/>
</dbReference>
<dbReference type="InterPro" id="IPR028345">
    <property type="entry name" value="Antibiotic_NAT-like"/>
</dbReference>
<sequence length="278" mass="30698">MHTRSSLMKQLEGMGIDPQGTLLVHSSLKSIGEVEGGADTVLDVLSEYMKEGLLVLPTHTWSYIDGQNPRFSVLESPVCVGILPELFRKRPGVIRSWHPTHSVAALGRDAAVFTAGDERWDTPCARGSVYGKLLDRGAEIMLLGVDLRRNTFIHGIEEWVDIPGRMTDGHEDLYTVTPEGEEIAVPSRRHCGLSWSQHFWKVESVLEDGGALRRGSFGDAEVMLCGTVETTRILSGMLRENPDLFSDNEPLFGENAPETLPKTKRGLLLQPVQEPARG</sequence>
<dbReference type="InterPro" id="IPR003679">
    <property type="entry name" value="Amioglycoside_AcTrfase"/>
</dbReference>
<keyword evidence="2 4" id="KW-0808">Transferase</keyword>
<gene>
    <name evidence="5" type="ORF">ACFSX3_26855</name>
</gene>
<comment type="catalytic activity">
    <reaction evidence="4">
        <text>a 2-deoxystreptamine antibiotic + acetyl-CoA = an N(3)-acetyl-2-deoxystreptamine antibiotic + CoA + H(+)</text>
        <dbReference type="Rhea" id="RHEA:12665"/>
        <dbReference type="ChEBI" id="CHEBI:15378"/>
        <dbReference type="ChEBI" id="CHEBI:57287"/>
        <dbReference type="ChEBI" id="CHEBI:57288"/>
        <dbReference type="ChEBI" id="CHEBI:57921"/>
        <dbReference type="ChEBI" id="CHEBI:77452"/>
        <dbReference type="EC" id="2.3.1.81"/>
    </reaction>
</comment>
<organism evidence="5 6">
    <name type="scientific">Paenibacillus rhizoplanae</name>
    <dbReference type="NCBI Taxonomy" id="1917181"/>
    <lineage>
        <taxon>Bacteria</taxon>
        <taxon>Bacillati</taxon>
        <taxon>Bacillota</taxon>
        <taxon>Bacilli</taxon>
        <taxon>Bacillales</taxon>
        <taxon>Paenibacillaceae</taxon>
        <taxon>Paenibacillus</taxon>
    </lineage>
</organism>
<keyword evidence="6" id="KW-1185">Reference proteome</keyword>
<evidence type="ECO:0000313" key="5">
    <source>
        <dbReference type="EMBL" id="MFD2413493.1"/>
    </source>
</evidence>
<comment type="caution">
    <text evidence="5">The sequence shown here is derived from an EMBL/GenBank/DDBJ whole genome shotgun (WGS) entry which is preliminary data.</text>
</comment>
<dbReference type="PANTHER" id="PTHR11104">
    <property type="entry name" value="AMINOGLYCOSIDE N3-ACETYLTRANSFERASE"/>
    <property type="match status" value="1"/>
</dbReference>
<proteinExistence type="inferred from homology"/>
<evidence type="ECO:0000313" key="6">
    <source>
        <dbReference type="Proteomes" id="UP001597448"/>
    </source>
</evidence>
<keyword evidence="4" id="KW-0046">Antibiotic resistance</keyword>
<dbReference type="EC" id="2.3.1.-" evidence="4"/>
<keyword evidence="3 4" id="KW-0012">Acyltransferase</keyword>
<comment type="similarity">
    <text evidence="1 4">Belongs to the antibiotic N-acetyltransferase family.</text>
</comment>
<protein>
    <recommendedName>
        <fullName evidence="4">Aminoglycoside N(3)-acetyltransferase</fullName>
        <ecNumber evidence="4">2.3.1.-</ecNumber>
    </recommendedName>
</protein>
<dbReference type="PANTHER" id="PTHR11104:SF0">
    <property type="entry name" value="SPBETA PROPHAGE-DERIVED AMINOGLYCOSIDE N(3')-ACETYLTRANSFERASE-LIKE PROTEIN YOKD"/>
    <property type="match status" value="1"/>
</dbReference>
<evidence type="ECO:0000256" key="1">
    <source>
        <dbReference type="ARBA" id="ARBA00006383"/>
    </source>
</evidence>
<accession>A0ABW5FEN1</accession>
<dbReference type="Proteomes" id="UP001597448">
    <property type="component" value="Unassembled WGS sequence"/>
</dbReference>
<dbReference type="EMBL" id="JBHUKY010000068">
    <property type="protein sequence ID" value="MFD2413493.1"/>
    <property type="molecule type" value="Genomic_DNA"/>
</dbReference>